<protein>
    <submittedName>
        <fullName evidence="1">Uncharacterized protein</fullName>
    </submittedName>
</protein>
<proteinExistence type="predicted"/>
<dbReference type="Proteomes" id="UP000261875">
    <property type="component" value="Chromosome"/>
</dbReference>
<reference evidence="1 2" key="1">
    <citation type="submission" date="2017-05" db="EMBL/GenBank/DDBJ databases">
        <title>Genome sequence of Candidatus Fukatsuia symbiotica and Candidatus Hamiltonella defensa from Acyrthosiphon pisum strain 5D.</title>
        <authorList>
            <person name="Patel V.A."/>
            <person name="Chevignon G."/>
            <person name="Russell J.A."/>
            <person name="Oliver K.M."/>
        </authorList>
    </citation>
    <scope>NUCLEOTIDE SEQUENCE [LARGE SCALE GENOMIC DNA]</scope>
    <source>
        <strain evidence="1 2">5D</strain>
    </source>
</reference>
<gene>
    <name evidence="1" type="ORF">CCS41_05800</name>
</gene>
<name>A0A2U8I4M4_9GAMM</name>
<evidence type="ECO:0000313" key="2">
    <source>
        <dbReference type="Proteomes" id="UP000261875"/>
    </source>
</evidence>
<sequence length="70" mass="7585">MYTIKVNFGNGRGEIGYPSVNWSWNRNSQCLDIVSEGISNAIHLASSDTAFVLNAAGQPVATYTHLDKSP</sequence>
<dbReference type="EMBL" id="CP021659">
    <property type="protein sequence ID" value="AWK14101.1"/>
    <property type="molecule type" value="Genomic_DNA"/>
</dbReference>
<dbReference type="KEGG" id="fsm:CCS41_05800"/>
<evidence type="ECO:0000313" key="1">
    <source>
        <dbReference type="EMBL" id="AWK14101.1"/>
    </source>
</evidence>
<organism evidence="1 2">
    <name type="scientific">Candidatus Fukatsuia symbiotica</name>
    <dbReference type="NCBI Taxonomy" id="1878942"/>
    <lineage>
        <taxon>Bacteria</taxon>
        <taxon>Pseudomonadati</taxon>
        <taxon>Pseudomonadota</taxon>
        <taxon>Gammaproteobacteria</taxon>
        <taxon>Enterobacterales</taxon>
        <taxon>Yersiniaceae</taxon>
        <taxon>Candidatus Fukatsuia</taxon>
    </lineage>
</organism>
<dbReference type="AlphaFoldDB" id="A0A2U8I4M4"/>
<keyword evidence="2" id="KW-1185">Reference proteome</keyword>
<accession>A0A2U8I4M4</accession>
<dbReference type="RefSeq" id="WP_119797331.1">
    <property type="nucleotide sequence ID" value="NZ_CP021659.1"/>
</dbReference>